<dbReference type="EMBL" id="CP011564">
    <property type="protein sequence ID" value="ALG81666.1"/>
    <property type="molecule type" value="Genomic_DNA"/>
</dbReference>
<dbReference type="Proteomes" id="UP000069906">
    <property type="component" value="Chromosome"/>
</dbReference>
<dbReference type="EMBL" id="CP008874">
    <property type="protein sequence ID" value="AKH97264.1"/>
    <property type="molecule type" value="Genomic_DNA"/>
</dbReference>
<name>A0A0F7PCC1_9EURY</name>
<accession>A0A0F7PCC1</accession>
<dbReference type="STRING" id="1604004.HLASA_0765"/>
<evidence type="ECO:0000313" key="4">
    <source>
        <dbReference type="Proteomes" id="UP000060390"/>
    </source>
</evidence>
<feature type="region of interest" description="Disordered" evidence="1">
    <location>
        <begin position="1"/>
        <end position="28"/>
    </location>
</feature>
<protein>
    <submittedName>
        <fullName evidence="2">Uncharacterized protein</fullName>
    </submittedName>
</protein>
<dbReference type="RefSeq" id="WP_154662944.1">
    <property type="nucleotide sequence ID" value="NZ_CP008874.1"/>
</dbReference>
<keyword evidence="5" id="KW-1185">Reference proteome</keyword>
<dbReference type="GeneID" id="58746494"/>
<sequence length="57" mass="6481">MNDTARGDGRPNDEPELPEPIDRVEAHRSDDDLILVDTGNPLAWIKSDVSKRIDRLR</sequence>
<dbReference type="InterPro" id="IPR055755">
    <property type="entry name" value="DUF7331"/>
</dbReference>
<feature type="compositionally biased region" description="Basic and acidic residues" evidence="1">
    <location>
        <begin position="1"/>
        <end position="13"/>
    </location>
</feature>
<proteinExistence type="predicted"/>
<dbReference type="Pfam" id="PF24018">
    <property type="entry name" value="DUF7331"/>
    <property type="match status" value="1"/>
</dbReference>
<evidence type="ECO:0000256" key="1">
    <source>
        <dbReference type="SAM" id="MobiDB-lite"/>
    </source>
</evidence>
<dbReference type="Proteomes" id="UP000060390">
    <property type="component" value="Chromosome"/>
</dbReference>
<dbReference type="HOGENOM" id="CLU_2985536_0_0_2"/>
<gene>
    <name evidence="3" type="ORF">HLASA_0765</name>
    <name evidence="2" type="ORF">HLASF_0768</name>
</gene>
<evidence type="ECO:0000313" key="2">
    <source>
        <dbReference type="EMBL" id="AKH97264.1"/>
    </source>
</evidence>
<reference evidence="3 4" key="3">
    <citation type="journal article" date="2016" name="Stand. Genomic Sci.">
        <title>Complete genome sequence of 'Halanaeroarchaeum sulfurireducens' M27-SA2, a sulfur-reducing and acetate-oxidizing haloarchaeon from the deep-sea hypersaline anoxic lake Medee.</title>
        <authorList>
            <person name="Messina E."/>
            <person name="Sorokin D.Y."/>
            <person name="Kublanov I.V."/>
            <person name="Toshchakov S."/>
            <person name="Lopatina A."/>
            <person name="Arcadi E."/>
            <person name="Smedile F."/>
            <person name="La Spada G."/>
            <person name="La Cono V."/>
            <person name="Yakimov M.M."/>
        </authorList>
    </citation>
    <scope>NUCLEOTIDE SEQUENCE [LARGE SCALE GENOMIC DNA]</scope>
    <source>
        <strain evidence="3 4">M27-SA2</strain>
    </source>
</reference>
<reference evidence="4" key="2">
    <citation type="submission" date="2015-05" db="EMBL/GenBank/DDBJ databases">
        <title>Complete genome sequence of Halanaeroarchaeum sulfurireducens type strain M27-SA2, a sulfate-reducer haloarchaeon from marine anoxic lake Medee.</title>
        <authorList>
            <person name="Messina E."/>
            <person name="Kublanov I.V."/>
            <person name="Toshchakov S."/>
            <person name="Arcadi E."/>
            <person name="La Spada G."/>
            <person name="La Cono V."/>
            <person name="Yakimov M.M."/>
        </authorList>
    </citation>
    <scope>NUCLEOTIDE SEQUENCE [LARGE SCALE GENOMIC DNA]</scope>
    <source>
        <strain evidence="4">M27-SA2</strain>
    </source>
</reference>
<evidence type="ECO:0000313" key="3">
    <source>
        <dbReference type="EMBL" id="ALG81666.1"/>
    </source>
</evidence>
<dbReference type="KEGG" id="hsu:HLASF_0768"/>
<dbReference type="KEGG" id="hsf:HLASA_0765"/>
<evidence type="ECO:0000313" key="5">
    <source>
        <dbReference type="Proteomes" id="UP000069906"/>
    </source>
</evidence>
<organism evidence="2 5">
    <name type="scientific">Halanaeroarchaeum sulfurireducens</name>
    <dbReference type="NCBI Taxonomy" id="1604004"/>
    <lineage>
        <taxon>Archaea</taxon>
        <taxon>Methanobacteriati</taxon>
        <taxon>Methanobacteriota</taxon>
        <taxon>Stenosarchaea group</taxon>
        <taxon>Halobacteria</taxon>
        <taxon>Halobacteriales</taxon>
        <taxon>Halobacteriaceae</taxon>
        <taxon>Halanaeroarchaeum</taxon>
    </lineage>
</organism>
<dbReference type="AlphaFoldDB" id="A0A0F7PCC1"/>
<reference evidence="2 5" key="1">
    <citation type="journal article" date="2015" name="ISME J.">
        <title>Elemental sulfur and acetate can support life of a novel strictly anaerobic haloarchaeon.</title>
        <authorList>
            <person name="Sorokin D.Y."/>
            <person name="Kublanov I.V."/>
            <person name="Gavrilov S.N."/>
            <person name="Rojo D."/>
            <person name="Roman P."/>
            <person name="Golyshin P.N."/>
            <person name="Slepak V.Z."/>
            <person name="Smedile F."/>
            <person name="Ferrer M."/>
            <person name="Messina E."/>
            <person name="La Cono V."/>
            <person name="Yakimov M.M."/>
        </authorList>
    </citation>
    <scope>NUCLEOTIDE SEQUENCE [LARGE SCALE GENOMIC DNA]</scope>
    <source>
        <strain evidence="2 5">HSR2</strain>
    </source>
</reference>